<organism evidence="2 3">
    <name type="scientific">Channa striata</name>
    <name type="common">Snakehead murrel</name>
    <name type="synonym">Ophicephalus striatus</name>
    <dbReference type="NCBI Taxonomy" id="64152"/>
    <lineage>
        <taxon>Eukaryota</taxon>
        <taxon>Metazoa</taxon>
        <taxon>Chordata</taxon>
        <taxon>Craniata</taxon>
        <taxon>Vertebrata</taxon>
        <taxon>Euteleostomi</taxon>
        <taxon>Actinopterygii</taxon>
        <taxon>Neopterygii</taxon>
        <taxon>Teleostei</taxon>
        <taxon>Neoteleostei</taxon>
        <taxon>Acanthomorphata</taxon>
        <taxon>Anabantaria</taxon>
        <taxon>Anabantiformes</taxon>
        <taxon>Channoidei</taxon>
        <taxon>Channidae</taxon>
        <taxon>Channa</taxon>
    </lineage>
</organism>
<evidence type="ECO:0000313" key="2">
    <source>
        <dbReference type="EMBL" id="KAK2858684.1"/>
    </source>
</evidence>
<proteinExistence type="predicted"/>
<evidence type="ECO:0000256" key="1">
    <source>
        <dbReference type="SAM" id="MobiDB-lite"/>
    </source>
</evidence>
<protein>
    <submittedName>
        <fullName evidence="2">Uncharacterized protein</fullName>
    </submittedName>
</protein>
<comment type="caution">
    <text evidence="2">The sequence shown here is derived from an EMBL/GenBank/DDBJ whole genome shotgun (WGS) entry which is preliminary data.</text>
</comment>
<dbReference type="Pfam" id="PF15370">
    <property type="entry name" value="NOPCHAP1"/>
    <property type="match status" value="1"/>
</dbReference>
<keyword evidence="3" id="KW-1185">Reference proteome</keyword>
<dbReference type="GO" id="GO:0062064">
    <property type="term" value="F:box C/D methylation guide snoRNP complex binding"/>
    <property type="evidence" value="ECO:0007669"/>
    <property type="project" value="TreeGrafter"/>
</dbReference>
<dbReference type="Proteomes" id="UP001187415">
    <property type="component" value="Unassembled WGS sequence"/>
</dbReference>
<name>A0AA88NGW1_CHASR</name>
<dbReference type="InterPro" id="IPR027921">
    <property type="entry name" value="NOPCHAP1"/>
</dbReference>
<gene>
    <name evidence="2" type="ORF">Q5P01_003304</name>
</gene>
<dbReference type="PANTHER" id="PTHR28674:SF1">
    <property type="entry name" value="NOP PROTEIN CHAPERONE 1"/>
    <property type="match status" value="1"/>
</dbReference>
<sequence>MELNIKKTSSQALLSCGSGGGFSEKLLLKPGGSLQTQRVPRSSVFERLQNFLPQMAEANEKLKQQMEDAPAGQFDIENVEEAQRVIEMDVALVELSGSDSNSEDEEDLTDSEEESDSNDELEITEQNLKLPGNKDTKKMKASIQVLEQQGE</sequence>
<reference evidence="2" key="1">
    <citation type="submission" date="2023-07" db="EMBL/GenBank/DDBJ databases">
        <title>Chromosome-level Genome Assembly of Striped Snakehead (Channa striata).</title>
        <authorList>
            <person name="Liu H."/>
        </authorList>
    </citation>
    <scope>NUCLEOTIDE SEQUENCE</scope>
    <source>
        <strain evidence="2">Gz</strain>
        <tissue evidence="2">Muscle</tissue>
    </source>
</reference>
<evidence type="ECO:0000313" key="3">
    <source>
        <dbReference type="Proteomes" id="UP001187415"/>
    </source>
</evidence>
<accession>A0AA88NGW1</accession>
<feature type="region of interest" description="Disordered" evidence="1">
    <location>
        <begin position="95"/>
        <end position="151"/>
    </location>
</feature>
<feature type="compositionally biased region" description="Acidic residues" evidence="1">
    <location>
        <begin position="101"/>
        <end position="123"/>
    </location>
</feature>
<dbReference type="PANTHER" id="PTHR28674">
    <property type="entry name" value="SIMILAR TO DNA SEGMENT, CHR 10, WAYNE STATE UNIVERSITY 102,-EXPRESSED"/>
    <property type="match status" value="1"/>
</dbReference>
<dbReference type="GO" id="GO:0000492">
    <property type="term" value="P:box C/D snoRNP assembly"/>
    <property type="evidence" value="ECO:0007669"/>
    <property type="project" value="InterPro"/>
</dbReference>
<dbReference type="EMBL" id="JAUPFM010000002">
    <property type="protein sequence ID" value="KAK2858684.1"/>
    <property type="molecule type" value="Genomic_DNA"/>
</dbReference>
<dbReference type="AlphaFoldDB" id="A0AA88NGW1"/>